<accession>A0A937D1U2</accession>
<keyword evidence="4" id="KW-1185">Reference proteome</keyword>
<comment type="similarity">
    <text evidence="1">Belongs to the UPF0065 (bug) family.</text>
</comment>
<evidence type="ECO:0000313" key="4">
    <source>
        <dbReference type="Proteomes" id="UP000613011"/>
    </source>
</evidence>
<gene>
    <name evidence="3" type="ORF">JI739_02050</name>
</gene>
<dbReference type="PANTHER" id="PTHR42928">
    <property type="entry name" value="TRICARBOXYLATE-BINDING PROTEIN"/>
    <property type="match status" value="1"/>
</dbReference>
<protein>
    <submittedName>
        <fullName evidence="3">Tripartite tricarboxylate transporter substrate binding protein</fullName>
    </submittedName>
</protein>
<dbReference type="AlphaFoldDB" id="A0A937D1U2"/>
<dbReference type="PIRSF" id="PIRSF017082">
    <property type="entry name" value="YflP"/>
    <property type="match status" value="1"/>
</dbReference>
<dbReference type="CDD" id="cd07012">
    <property type="entry name" value="PBP2_Bug_TTT"/>
    <property type="match status" value="1"/>
</dbReference>
<evidence type="ECO:0000313" key="3">
    <source>
        <dbReference type="EMBL" id="MBL0419120.1"/>
    </source>
</evidence>
<sequence>MKTRIPRRFKLLLVAAALASTVAHAQSYPTRPIQLLIPFPAGAPVDALARAFGQAFSKHVGQNVVVMNREGGSTTVAWNALLNSPADGYNVLYGPVTALTVHPHWMKGLQYKPEQFTPVCQTFENIFVLAGAPNSPDTLDKVLAQAKAKPASLTYAHPGVSSSPHLAGAELFQRAGVQATDVPFRGEAAMIGQLRASEVDLGVVTTGFAISQALKPIVVFSEKRLPAFPQAPTAREAGYPVTPSGYGGLFVRADTPEPVIARIEESCRAAVADPAFKEMAQRLYQDAEFLGRSAFAARLNADAKSKADLLKTVKLER</sequence>
<keyword evidence="2" id="KW-0732">Signal</keyword>
<dbReference type="Pfam" id="PF03401">
    <property type="entry name" value="TctC"/>
    <property type="match status" value="1"/>
</dbReference>
<feature type="signal peptide" evidence="2">
    <location>
        <begin position="1"/>
        <end position="25"/>
    </location>
</feature>
<evidence type="ECO:0000256" key="2">
    <source>
        <dbReference type="SAM" id="SignalP"/>
    </source>
</evidence>
<dbReference type="InterPro" id="IPR005064">
    <property type="entry name" value="BUG"/>
</dbReference>
<dbReference type="Gene3D" id="3.40.190.150">
    <property type="entry name" value="Bordetella uptake gene, domain 1"/>
    <property type="match status" value="1"/>
</dbReference>
<dbReference type="Proteomes" id="UP000613011">
    <property type="component" value="Unassembled WGS sequence"/>
</dbReference>
<comment type="caution">
    <text evidence="3">The sequence shown here is derived from an EMBL/GenBank/DDBJ whole genome shotgun (WGS) entry which is preliminary data.</text>
</comment>
<name>A0A937D1U2_9BURK</name>
<reference evidence="3" key="1">
    <citation type="submission" date="2021-01" db="EMBL/GenBank/DDBJ databases">
        <title>Ramlibacter sp. strain AW1 16S ribosomal RNA gene Genome sequencing and assembly.</title>
        <authorList>
            <person name="Kang M."/>
        </authorList>
    </citation>
    <scope>NUCLEOTIDE SEQUENCE</scope>
    <source>
        <strain evidence="3">AW1</strain>
    </source>
</reference>
<dbReference type="PANTHER" id="PTHR42928:SF5">
    <property type="entry name" value="BLR1237 PROTEIN"/>
    <property type="match status" value="1"/>
</dbReference>
<organism evidence="3 4">
    <name type="scientific">Ramlibacter aurantiacus</name>
    <dbReference type="NCBI Taxonomy" id="2801330"/>
    <lineage>
        <taxon>Bacteria</taxon>
        <taxon>Pseudomonadati</taxon>
        <taxon>Pseudomonadota</taxon>
        <taxon>Betaproteobacteria</taxon>
        <taxon>Burkholderiales</taxon>
        <taxon>Comamonadaceae</taxon>
        <taxon>Ramlibacter</taxon>
    </lineage>
</organism>
<dbReference type="Gene3D" id="3.40.190.10">
    <property type="entry name" value="Periplasmic binding protein-like II"/>
    <property type="match status" value="1"/>
</dbReference>
<proteinExistence type="inferred from homology"/>
<dbReference type="EMBL" id="JAEQNA010000001">
    <property type="protein sequence ID" value="MBL0419120.1"/>
    <property type="molecule type" value="Genomic_DNA"/>
</dbReference>
<dbReference type="RefSeq" id="WP_201682173.1">
    <property type="nucleotide sequence ID" value="NZ_JAEQNA010000001.1"/>
</dbReference>
<feature type="chain" id="PRO_5037980877" evidence="2">
    <location>
        <begin position="26"/>
        <end position="317"/>
    </location>
</feature>
<evidence type="ECO:0000256" key="1">
    <source>
        <dbReference type="ARBA" id="ARBA00006987"/>
    </source>
</evidence>
<dbReference type="InterPro" id="IPR042100">
    <property type="entry name" value="Bug_dom1"/>
</dbReference>